<gene>
    <name evidence="4" type="ORF">COW36_13775</name>
</gene>
<feature type="compositionally biased region" description="Basic and acidic residues" evidence="2">
    <location>
        <begin position="36"/>
        <end position="47"/>
    </location>
</feature>
<feature type="compositionally biased region" description="Basic and acidic residues" evidence="2">
    <location>
        <begin position="690"/>
        <end position="703"/>
    </location>
</feature>
<feature type="compositionally biased region" description="Basic and acidic residues" evidence="2">
    <location>
        <begin position="747"/>
        <end position="764"/>
    </location>
</feature>
<proteinExistence type="predicted"/>
<feature type="compositionally biased region" description="Low complexity" evidence="2">
    <location>
        <begin position="7"/>
        <end position="20"/>
    </location>
</feature>
<dbReference type="EMBL" id="PFFQ01000039">
    <property type="protein sequence ID" value="PIW16197.1"/>
    <property type="molecule type" value="Genomic_DNA"/>
</dbReference>
<dbReference type="InterPro" id="IPR007522">
    <property type="entry name" value="CRISPR-assoc_prot_TM1795"/>
</dbReference>
<feature type="region of interest" description="Disordered" evidence="2">
    <location>
        <begin position="690"/>
        <end position="776"/>
    </location>
</feature>
<feature type="compositionally biased region" description="Basic and acidic residues" evidence="2">
    <location>
        <begin position="720"/>
        <end position="738"/>
    </location>
</feature>
<dbReference type="GO" id="GO:0051607">
    <property type="term" value="P:defense response to virus"/>
    <property type="evidence" value="ECO:0007669"/>
    <property type="project" value="UniProtKB-KW"/>
</dbReference>
<keyword evidence="1" id="KW-0051">Antiviral defense</keyword>
<feature type="domain" description="CRISPR type III-associated protein" evidence="3">
    <location>
        <begin position="358"/>
        <end position="515"/>
    </location>
</feature>
<dbReference type="InterPro" id="IPR010172">
    <property type="entry name" value="CRISPR-assoc_prot_TM1791"/>
</dbReference>
<evidence type="ECO:0000259" key="3">
    <source>
        <dbReference type="Pfam" id="PF03787"/>
    </source>
</evidence>
<evidence type="ECO:0000313" key="5">
    <source>
        <dbReference type="Proteomes" id="UP000231019"/>
    </source>
</evidence>
<feature type="compositionally biased region" description="Polar residues" evidence="2">
    <location>
        <begin position="710"/>
        <end position="719"/>
    </location>
</feature>
<sequence length="861" mass="96798">MLEDQDTLTTETQEATSSLSPEMPASEAQAPLEAAPESKPEHAEEQKPLPTAPVRTLPFIALPISTSQLLKKKGCTHPGLQAGAHASLLTMVNRKLEFDSNPEQLKKIWQKTAHTLNNTPELKQEWETQKQKRQTVLTALNARVFTLQTQSSLWVETRQALGQTGLDLHPLYGFPYLPSARLKGLIRRYAETHWLPQQANQAEAQAQIQSLLGHPTRKGGDSGSLVIHDAWPENWPNVQTDLSACHHRPYYQRRDAAGDWQTPDPRYFLSLRGGARFSFALSSHRPDQTEHVELAETWLKEALSVVGYGSGSASGYGLMKAAGSTPSEAQGTQFSTQLSLNTPGFYRGSSARSEDCQLRPSSLRGLLRWWWRSLHSGFLPQRSLLLLENALWGNRGKKAAIRLEIVPTGPSQARRFHEHDLVRQLPAPDHPKTKPGLSYLTYGTGEHQERAYYLAAGTQWQIKLSCDTAYLLGNAEKHKLQIPAEMVLEQAKAALWLLSHYGGSGQRMRKGLGNFQTPIELNESLNHWLENAEQLREHCGFNTQFQEEQCETPSLVQRIEPEELLTPWKNEWFALHQLGIAYQSFMQKHKHQALKQGLGLPRMIGEPVQGEFTALAPVKERHASPLFMHFSRQAETNRLILRLVAFPSKHLPDTASSQKLLEEFCQHILHEMRQQIETWPLEPELRLNLDERRSPSGRKDLRPARRPSFTKPSGESGESSENRPPRREFKPRLPRAEGSEAAPRRFARPERSDDKPFRPRKDMPLKPTRPAAPKPLQAGDRVEATLLEERTKKGGWKALHGKSKLSGPIVNSGLVPGESGVGDAITLIVHSVNRFEMAFRVPTAADDAAEKGKKKKVRSES</sequence>
<feature type="domain" description="CRISPR type III-associated protein" evidence="3">
    <location>
        <begin position="147"/>
        <end position="320"/>
    </location>
</feature>
<accession>A0A2M7G3C2</accession>
<name>A0A2M7G3C2_9BACT</name>
<evidence type="ECO:0000256" key="1">
    <source>
        <dbReference type="ARBA" id="ARBA00023118"/>
    </source>
</evidence>
<protein>
    <recommendedName>
        <fullName evidence="3">CRISPR type III-associated protein domain-containing protein</fullName>
    </recommendedName>
</protein>
<dbReference type="InterPro" id="IPR005537">
    <property type="entry name" value="RAMP_III_fam"/>
</dbReference>
<dbReference type="PANTHER" id="PTHR39965">
    <property type="entry name" value="CRISPR SYSTEM CMR SUBUNIT CMR6"/>
    <property type="match status" value="1"/>
</dbReference>
<comment type="caution">
    <text evidence="4">The sequence shown here is derived from an EMBL/GenBank/DDBJ whole genome shotgun (WGS) entry which is preliminary data.</text>
</comment>
<dbReference type="NCBIfam" id="TIGR01894">
    <property type="entry name" value="cas_TM1795_cmr1"/>
    <property type="match status" value="1"/>
</dbReference>
<dbReference type="Proteomes" id="UP000231019">
    <property type="component" value="Unassembled WGS sequence"/>
</dbReference>
<dbReference type="AlphaFoldDB" id="A0A2M7G3C2"/>
<organism evidence="4 5">
    <name type="scientific">bacterium (Candidatus Blackallbacteria) CG17_big_fil_post_rev_8_21_14_2_50_48_46</name>
    <dbReference type="NCBI Taxonomy" id="2014261"/>
    <lineage>
        <taxon>Bacteria</taxon>
        <taxon>Candidatus Blackallbacteria</taxon>
    </lineage>
</organism>
<reference evidence="4 5" key="1">
    <citation type="submission" date="2017-09" db="EMBL/GenBank/DDBJ databases">
        <title>Depth-based differentiation of microbial function through sediment-hosted aquifers and enrichment of novel symbionts in the deep terrestrial subsurface.</title>
        <authorList>
            <person name="Probst A.J."/>
            <person name="Ladd B."/>
            <person name="Jarett J.K."/>
            <person name="Geller-Mcgrath D.E."/>
            <person name="Sieber C.M."/>
            <person name="Emerson J.B."/>
            <person name="Anantharaman K."/>
            <person name="Thomas B.C."/>
            <person name="Malmstrom R."/>
            <person name="Stieglmeier M."/>
            <person name="Klingl A."/>
            <person name="Woyke T."/>
            <person name="Ryan C.M."/>
            <person name="Banfield J.F."/>
        </authorList>
    </citation>
    <scope>NUCLEOTIDE SEQUENCE [LARGE SCALE GENOMIC DNA]</scope>
    <source>
        <strain evidence="4">CG17_big_fil_post_rev_8_21_14_2_50_48_46</strain>
    </source>
</reference>
<dbReference type="Pfam" id="PF03787">
    <property type="entry name" value="RAMPs"/>
    <property type="match status" value="2"/>
</dbReference>
<dbReference type="NCBIfam" id="TIGR01898">
    <property type="entry name" value="cas_TM1791_cmr6"/>
    <property type="match status" value="1"/>
</dbReference>
<feature type="region of interest" description="Disordered" evidence="2">
    <location>
        <begin position="1"/>
        <end position="54"/>
    </location>
</feature>
<evidence type="ECO:0000256" key="2">
    <source>
        <dbReference type="SAM" id="MobiDB-lite"/>
    </source>
</evidence>
<dbReference type="PANTHER" id="PTHR39965:SF1">
    <property type="entry name" value="CRISPR SYSTEM CMR SUBUNIT CMR6"/>
    <property type="match status" value="1"/>
</dbReference>
<evidence type="ECO:0000313" key="4">
    <source>
        <dbReference type="EMBL" id="PIW16197.1"/>
    </source>
</evidence>